<reference evidence="2" key="1">
    <citation type="journal article" date="2020" name="G3 (Bethesda)">
        <title>High-Quality Assemblies for Three Invasive Social Wasps from the &lt;i&gt;Vespula&lt;/i&gt; Genus.</title>
        <authorList>
            <person name="Harrop T.W.R."/>
            <person name="Guhlin J."/>
            <person name="McLaughlin G.M."/>
            <person name="Permina E."/>
            <person name="Stockwell P."/>
            <person name="Gilligan J."/>
            <person name="Le Lec M.F."/>
            <person name="Gruber M.A.M."/>
            <person name="Quinn O."/>
            <person name="Lovegrove M."/>
            <person name="Duncan E.J."/>
            <person name="Remnant E.J."/>
            <person name="Van Eeckhoven J."/>
            <person name="Graham B."/>
            <person name="Knapp R.A."/>
            <person name="Langford K.W."/>
            <person name="Kronenberg Z."/>
            <person name="Press M.O."/>
            <person name="Eacker S.M."/>
            <person name="Wilson-Rankin E.E."/>
            <person name="Purcell J."/>
            <person name="Lester P.J."/>
            <person name="Dearden P.K."/>
        </authorList>
    </citation>
    <scope>NUCLEOTIDE SEQUENCE</scope>
    <source>
        <strain evidence="2">Marl-1</strain>
    </source>
</reference>
<feature type="compositionally biased region" description="Basic and acidic residues" evidence="1">
    <location>
        <begin position="84"/>
        <end position="93"/>
    </location>
</feature>
<accession>A0A834N0U5</accession>
<feature type="compositionally biased region" description="Basic and acidic residues" evidence="1">
    <location>
        <begin position="1"/>
        <end position="18"/>
    </location>
</feature>
<dbReference type="Proteomes" id="UP000614350">
    <property type="component" value="Unassembled WGS sequence"/>
</dbReference>
<feature type="compositionally biased region" description="Basic and acidic residues" evidence="1">
    <location>
        <begin position="108"/>
        <end position="117"/>
    </location>
</feature>
<evidence type="ECO:0000256" key="1">
    <source>
        <dbReference type="SAM" id="MobiDB-lite"/>
    </source>
</evidence>
<dbReference type="AlphaFoldDB" id="A0A834N0U5"/>
<feature type="compositionally biased region" description="Acidic residues" evidence="1">
    <location>
        <begin position="94"/>
        <end position="107"/>
    </location>
</feature>
<dbReference type="EMBL" id="JACSEA010000009">
    <property type="protein sequence ID" value="KAF7392550.1"/>
    <property type="molecule type" value="Genomic_DNA"/>
</dbReference>
<evidence type="ECO:0000313" key="2">
    <source>
        <dbReference type="EMBL" id="KAF7392550.1"/>
    </source>
</evidence>
<gene>
    <name evidence="2" type="ORF">HZH66_008383</name>
</gene>
<comment type="caution">
    <text evidence="2">The sequence shown here is derived from an EMBL/GenBank/DDBJ whole genome shotgun (WGS) entry which is preliminary data.</text>
</comment>
<feature type="compositionally biased region" description="Polar residues" evidence="1">
    <location>
        <begin position="42"/>
        <end position="52"/>
    </location>
</feature>
<protein>
    <submittedName>
        <fullName evidence="2">Uncharacterized protein</fullName>
    </submittedName>
</protein>
<organism evidence="2 3">
    <name type="scientific">Vespula vulgaris</name>
    <name type="common">Yellow jacket</name>
    <name type="synonym">Wasp</name>
    <dbReference type="NCBI Taxonomy" id="7454"/>
    <lineage>
        <taxon>Eukaryota</taxon>
        <taxon>Metazoa</taxon>
        <taxon>Ecdysozoa</taxon>
        <taxon>Arthropoda</taxon>
        <taxon>Hexapoda</taxon>
        <taxon>Insecta</taxon>
        <taxon>Pterygota</taxon>
        <taxon>Neoptera</taxon>
        <taxon>Endopterygota</taxon>
        <taxon>Hymenoptera</taxon>
        <taxon>Apocrita</taxon>
        <taxon>Aculeata</taxon>
        <taxon>Vespoidea</taxon>
        <taxon>Vespidae</taxon>
        <taxon>Vespinae</taxon>
        <taxon>Vespula</taxon>
    </lineage>
</organism>
<keyword evidence="3" id="KW-1185">Reference proteome</keyword>
<proteinExistence type="predicted"/>
<sequence length="117" mass="13195">MRRVHSEDLFLKRERFEEATGPPPSPEETRSRLAQKAGAESPAQSPAKSQAQIHRGGSTCDKITQADNTNDSIARKYRQAGVRDNLHGEKRSNDDDDDDDNDDDDNDDDRHLHLMIP</sequence>
<name>A0A834N0U5_VESVU</name>
<feature type="region of interest" description="Disordered" evidence="1">
    <location>
        <begin position="1"/>
        <end position="117"/>
    </location>
</feature>
<feature type="compositionally biased region" description="Polar residues" evidence="1">
    <location>
        <begin position="61"/>
        <end position="72"/>
    </location>
</feature>
<evidence type="ECO:0000313" key="3">
    <source>
        <dbReference type="Proteomes" id="UP000614350"/>
    </source>
</evidence>